<feature type="domain" description="SusD-like N-terminal" evidence="7">
    <location>
        <begin position="25"/>
        <end position="226"/>
    </location>
</feature>
<dbReference type="AlphaFoldDB" id="A0A5M8NV39"/>
<comment type="subcellular location">
    <subcellularLocation>
        <location evidence="1">Cell outer membrane</location>
    </subcellularLocation>
</comment>
<evidence type="ECO:0000313" key="9">
    <source>
        <dbReference type="Proteomes" id="UP000324575"/>
    </source>
</evidence>
<dbReference type="InterPro" id="IPR033985">
    <property type="entry name" value="SusD-like_N"/>
</dbReference>
<comment type="caution">
    <text evidence="8">The sequence shown here is derived from an EMBL/GenBank/DDBJ whole genome shotgun (WGS) entry which is preliminary data.</text>
</comment>
<dbReference type="Gene3D" id="1.25.40.390">
    <property type="match status" value="1"/>
</dbReference>
<feature type="domain" description="RagB/SusD" evidence="6">
    <location>
        <begin position="280"/>
        <end position="642"/>
    </location>
</feature>
<comment type="similarity">
    <text evidence="2">Belongs to the SusD family.</text>
</comment>
<dbReference type="Proteomes" id="UP000324575">
    <property type="component" value="Unassembled WGS sequence"/>
</dbReference>
<proteinExistence type="inferred from homology"/>
<evidence type="ECO:0000256" key="1">
    <source>
        <dbReference type="ARBA" id="ARBA00004442"/>
    </source>
</evidence>
<keyword evidence="4" id="KW-0472">Membrane</keyword>
<reference evidence="8 9" key="1">
    <citation type="submission" date="2019-03" db="EMBL/GenBank/DDBJ databases">
        <title>Single cell metagenomics reveals metabolic interactions within the superorganism composed of flagellate Streblomastix strix and complex community of Bacteroidetes bacteria on its surface.</title>
        <authorList>
            <person name="Treitli S.C."/>
            <person name="Kolisko M."/>
            <person name="Husnik F."/>
            <person name="Keeling P."/>
            <person name="Hampl V."/>
        </authorList>
    </citation>
    <scope>NUCLEOTIDE SEQUENCE [LARGE SCALE GENOMIC DNA]</scope>
    <source>
        <strain evidence="8">St1</strain>
    </source>
</reference>
<name>A0A5M8NV39_9BACT</name>
<evidence type="ECO:0000256" key="2">
    <source>
        <dbReference type="ARBA" id="ARBA00006275"/>
    </source>
</evidence>
<organism evidence="8 9">
    <name type="scientific">Candidatus Ordinivivax streblomastigis</name>
    <dbReference type="NCBI Taxonomy" id="2540710"/>
    <lineage>
        <taxon>Bacteria</taxon>
        <taxon>Pseudomonadati</taxon>
        <taxon>Bacteroidota</taxon>
        <taxon>Bacteroidia</taxon>
        <taxon>Bacteroidales</taxon>
        <taxon>Candidatus Ordinivivax</taxon>
    </lineage>
</organism>
<protein>
    <submittedName>
        <fullName evidence="8">RagB/SusD family nutrient uptake outer membrane protein</fullName>
    </submittedName>
</protein>
<dbReference type="EMBL" id="SNRX01000073">
    <property type="protein sequence ID" value="KAA6300503.1"/>
    <property type="molecule type" value="Genomic_DNA"/>
</dbReference>
<evidence type="ECO:0000256" key="3">
    <source>
        <dbReference type="ARBA" id="ARBA00022729"/>
    </source>
</evidence>
<evidence type="ECO:0000256" key="5">
    <source>
        <dbReference type="ARBA" id="ARBA00023237"/>
    </source>
</evidence>
<evidence type="ECO:0000313" key="8">
    <source>
        <dbReference type="EMBL" id="KAA6300503.1"/>
    </source>
</evidence>
<evidence type="ECO:0000259" key="7">
    <source>
        <dbReference type="Pfam" id="PF14322"/>
    </source>
</evidence>
<sequence>MRRKLYTILIAVILLYSYSGCTSILDTTPYNALASDSMWQLEESVDQGVAGIYSALYDWAPYSGSFATGNSSTWGFEPWGMTGELRYSEAITSGSINTGSGIFSNTWKKLYEGVTRANDAIVNIPAKSPAPAEKNARLLAEAKFLRVFFYLRLNELFGGNGLGVPLYTEPIQVEDCIKGQSSESEVFAQIIQDLTDAINEPNLPNKVTTGRVSKGAAYALRGKAYLCQGAKYAVNGSVTASDDLLNKAVTDFAKVGECGYGLFAGGYKALFTEANERSEEMIFSIQRTSDIDHGTLSQKYCGSRYAYALTGGNGWGDMTVSPYVVDLYENADGTPFNWEAVDDPAFAGYNTMSLADRAVLFLRDTQDESGAIIKQHDGTPLQTTVQNRVKTLLDAASAGASAKYLPYGNEARIKKAYASRDPRLSANVITPYAGIVGGYSYSGAGNAMEVFWRWPISGGNATPNTTQRDDMAVDNANQFSYYHRKFVYEGAGLADRNNGPIDEPLIRYADVLLMWAEALVELNQLTGTNGAEGKVKQVRDRVNMPTLSSNFADKDKARNYVRDERRREFVNEGINFFDEMRWRTWKESKFKFSAGEKGQTETVWGATGAAGSYKWAGDQLYVWPVPQTEIEKNPNLTKTPGWAY</sequence>
<dbReference type="InterPro" id="IPR011990">
    <property type="entry name" value="TPR-like_helical_dom_sf"/>
</dbReference>
<dbReference type="InterPro" id="IPR012944">
    <property type="entry name" value="SusD_RagB_dom"/>
</dbReference>
<dbReference type="Pfam" id="PF14322">
    <property type="entry name" value="SusD-like_3"/>
    <property type="match status" value="1"/>
</dbReference>
<dbReference type="SUPFAM" id="SSF48452">
    <property type="entry name" value="TPR-like"/>
    <property type="match status" value="1"/>
</dbReference>
<dbReference type="GO" id="GO:0009279">
    <property type="term" value="C:cell outer membrane"/>
    <property type="evidence" value="ECO:0007669"/>
    <property type="project" value="UniProtKB-SubCell"/>
</dbReference>
<evidence type="ECO:0000259" key="6">
    <source>
        <dbReference type="Pfam" id="PF07980"/>
    </source>
</evidence>
<accession>A0A5M8NV39</accession>
<evidence type="ECO:0000256" key="4">
    <source>
        <dbReference type="ARBA" id="ARBA00023136"/>
    </source>
</evidence>
<keyword evidence="5" id="KW-0998">Cell outer membrane</keyword>
<keyword evidence="3" id="KW-0732">Signal</keyword>
<gene>
    <name evidence="8" type="ORF">EZS26_003342</name>
</gene>
<dbReference type="Pfam" id="PF07980">
    <property type="entry name" value="SusD_RagB"/>
    <property type="match status" value="1"/>
</dbReference>